<dbReference type="InterPro" id="IPR050742">
    <property type="entry name" value="Helicase_Restrict-Modif_Enz"/>
</dbReference>
<dbReference type="PROSITE" id="PS51192">
    <property type="entry name" value="HELICASE_ATP_BIND_1"/>
    <property type="match status" value="1"/>
</dbReference>
<dbReference type="Pfam" id="PF04851">
    <property type="entry name" value="ResIII"/>
    <property type="match status" value="1"/>
</dbReference>
<organism evidence="2 3">
    <name type="scientific">Pseudomonas phage PspYZU05</name>
    <dbReference type="NCBI Taxonomy" id="1983556"/>
    <lineage>
        <taxon>Viruses</taxon>
        <taxon>Duplodnaviria</taxon>
        <taxon>Heunggongvirae</taxon>
        <taxon>Uroviricota</taxon>
        <taxon>Caudoviricetes</taxon>
        <taxon>Pantevenvirales</taxon>
        <taxon>Straboviridae</taxon>
        <taxon>Jiangsuvirus</taxon>
        <taxon>Jiangsuvirus pspyzu05</taxon>
    </lineage>
</organism>
<dbReference type="InterPro" id="IPR049409">
    <property type="entry name" value="UvsW_N"/>
</dbReference>
<dbReference type="PANTHER" id="PTHR47396">
    <property type="entry name" value="TYPE I RESTRICTION ENZYME ECOKI R PROTEIN"/>
    <property type="match status" value="1"/>
</dbReference>
<keyword evidence="3" id="KW-1185">Reference proteome</keyword>
<evidence type="ECO:0000313" key="2">
    <source>
        <dbReference type="EMBL" id="ASD52097.1"/>
    </source>
</evidence>
<dbReference type="GO" id="GO:0003677">
    <property type="term" value="F:DNA binding"/>
    <property type="evidence" value="ECO:0007669"/>
    <property type="project" value="InterPro"/>
</dbReference>
<dbReference type="GO" id="GO:0004386">
    <property type="term" value="F:helicase activity"/>
    <property type="evidence" value="ECO:0007669"/>
    <property type="project" value="UniProtKB-KW"/>
</dbReference>
<reference evidence="2 3" key="1">
    <citation type="submission" date="2017-04" db="EMBL/GenBank/DDBJ databases">
        <title>Isolation of lytic bacteriophages infecting Pseudomonas strains for biocontrol of fish and shrimp spoilage during chilled storage.</title>
        <authorList>
            <person name="Yang Z."/>
            <person name="Tao X."/>
            <person name="Gao L."/>
            <person name="Rao S."/>
        </authorList>
    </citation>
    <scope>NUCLEOTIDE SEQUENCE [LARGE SCALE GENOMIC DNA]</scope>
</reference>
<dbReference type="Gene3D" id="3.40.50.300">
    <property type="entry name" value="P-loop containing nucleotide triphosphate hydrolases"/>
    <property type="match status" value="2"/>
</dbReference>
<dbReference type="InterPro" id="IPR006935">
    <property type="entry name" value="Helicase/UvrB_N"/>
</dbReference>
<name>A0A2U7NN28_9CAUD</name>
<dbReference type="InterPro" id="IPR027417">
    <property type="entry name" value="P-loop_NTPase"/>
</dbReference>
<keyword evidence="2" id="KW-0547">Nucleotide-binding</keyword>
<evidence type="ECO:0000313" key="3">
    <source>
        <dbReference type="Proteomes" id="UP000247773"/>
    </source>
</evidence>
<feature type="domain" description="Helicase ATP-binding" evidence="1">
    <location>
        <begin position="123"/>
        <end position="277"/>
    </location>
</feature>
<keyword evidence="2" id="KW-0378">Hydrolase</keyword>
<dbReference type="EMBL" id="KY971610">
    <property type="protein sequence ID" value="ASD52097.1"/>
    <property type="molecule type" value="Genomic_DNA"/>
</dbReference>
<accession>A0A2U7NN28</accession>
<protein>
    <submittedName>
        <fullName evidence="2">Helicase</fullName>
    </submittedName>
</protein>
<proteinExistence type="predicted"/>
<dbReference type="SUPFAM" id="SSF52540">
    <property type="entry name" value="P-loop containing nucleoside triphosphate hydrolases"/>
    <property type="match status" value="2"/>
</dbReference>
<dbReference type="Pfam" id="PF21241">
    <property type="entry name" value="UvsW_N"/>
    <property type="match status" value="1"/>
</dbReference>
<dbReference type="GO" id="GO:0016787">
    <property type="term" value="F:hydrolase activity"/>
    <property type="evidence" value="ECO:0007669"/>
    <property type="project" value="InterPro"/>
</dbReference>
<dbReference type="GO" id="GO:0005524">
    <property type="term" value="F:ATP binding"/>
    <property type="evidence" value="ECO:0007669"/>
    <property type="project" value="InterPro"/>
</dbReference>
<dbReference type="Pfam" id="PF00271">
    <property type="entry name" value="Helicase_C"/>
    <property type="match status" value="1"/>
</dbReference>
<keyword evidence="2" id="KW-0347">Helicase</keyword>
<keyword evidence="2" id="KW-0067">ATP-binding</keyword>
<gene>
    <name evidence="2" type="ORF">PspYZU05_145</name>
</gene>
<evidence type="ECO:0000259" key="1">
    <source>
        <dbReference type="PROSITE" id="PS51192"/>
    </source>
</evidence>
<dbReference type="Proteomes" id="UP000247773">
    <property type="component" value="Genome"/>
</dbReference>
<dbReference type="Gene3D" id="3.30.780.20">
    <property type="match status" value="1"/>
</dbReference>
<dbReference type="SMART" id="SM00490">
    <property type="entry name" value="HELICc"/>
    <property type="match status" value="1"/>
</dbReference>
<sequence length="499" mass="57037">MVDIEVVFQNHSHVYVKCEQSTFYEIKDHFSFFADGYQFNPKYRYGGWSGKIYLLENSALLPFGLVSHLKKFADSMGYNIWIDPRITEIDPLTREDFDKWVNSLEIYSGQNRIKPHWYQADAVYEGLVNKRRILNLPTSAGKSLIQCLLSRYYVENFEGKVLIIVPTTALVDQMIDDFVDYRLFPRSAMLGIRSGTARDSDALIYVSTWQTAIKQSKEWLSQFGMLMNDECHLSTGKSIQKIVSDTENCQYKFGLSGSLKDGKANLMQYVGLFGAIFKPVSTSQLMEDGQVTDLKINTIFLRYPDEIAAKVKSHSYQEEIKYITSSARRNKWVCSLAAKLAAKNENTFVMFKNIAHGKALFNELKKSTDKVYYVSGEVSTEERNLLKKLTEQDNGVVVIASYGVFSTGISVKKLHNVILAHPVKSKIIVLQTIGRVLRKHESKDIATVWDIVDDLGVKPKSANAKKKYTHMNYALKHALERIQRYAEEKFNYVVKSVQI</sequence>
<dbReference type="InterPro" id="IPR049430">
    <property type="entry name" value="UvsW_N_sf"/>
</dbReference>
<dbReference type="InterPro" id="IPR001650">
    <property type="entry name" value="Helicase_C-like"/>
</dbReference>
<dbReference type="SMART" id="SM00487">
    <property type="entry name" value="DEXDc"/>
    <property type="match status" value="1"/>
</dbReference>
<dbReference type="PANTHER" id="PTHR47396:SF1">
    <property type="entry name" value="ATP-DEPENDENT HELICASE IRC3-RELATED"/>
    <property type="match status" value="1"/>
</dbReference>
<dbReference type="InterPro" id="IPR014001">
    <property type="entry name" value="Helicase_ATP-bd"/>
</dbReference>